<name>A0A8X6TWA2_NEPPI</name>
<dbReference type="Proteomes" id="UP000887013">
    <property type="component" value="Unassembled WGS sequence"/>
</dbReference>
<dbReference type="SUPFAM" id="SSF53098">
    <property type="entry name" value="Ribonuclease H-like"/>
    <property type="match status" value="1"/>
</dbReference>
<dbReference type="InterPro" id="IPR036397">
    <property type="entry name" value="RNaseH_sf"/>
</dbReference>
<reference evidence="1" key="1">
    <citation type="submission" date="2020-08" db="EMBL/GenBank/DDBJ databases">
        <title>Multicomponent nature underlies the extraordinary mechanical properties of spider dragline silk.</title>
        <authorList>
            <person name="Kono N."/>
            <person name="Nakamura H."/>
            <person name="Mori M."/>
            <person name="Yoshida Y."/>
            <person name="Ohtoshi R."/>
            <person name="Malay A.D."/>
            <person name="Moran D.A.P."/>
            <person name="Tomita M."/>
            <person name="Numata K."/>
            <person name="Arakawa K."/>
        </authorList>
    </citation>
    <scope>NUCLEOTIDE SEQUENCE</scope>
</reference>
<proteinExistence type="predicted"/>
<dbReference type="InterPro" id="IPR012337">
    <property type="entry name" value="RNaseH-like_sf"/>
</dbReference>
<evidence type="ECO:0000313" key="1">
    <source>
        <dbReference type="EMBL" id="GFT53322.1"/>
    </source>
</evidence>
<evidence type="ECO:0000313" key="2">
    <source>
        <dbReference type="Proteomes" id="UP000887013"/>
    </source>
</evidence>
<evidence type="ECO:0008006" key="3">
    <source>
        <dbReference type="Google" id="ProtNLM"/>
    </source>
</evidence>
<dbReference type="EMBL" id="BMAW01112589">
    <property type="protein sequence ID" value="GFT53322.1"/>
    <property type="molecule type" value="Genomic_DNA"/>
</dbReference>
<accession>A0A8X6TWA2</accession>
<keyword evidence="2" id="KW-1185">Reference proteome</keyword>
<protein>
    <recommendedName>
        <fullName evidence="3">RNase H type-1 domain-containing protein</fullName>
    </recommendedName>
</protein>
<dbReference type="AlphaFoldDB" id="A0A8X6TWA2"/>
<dbReference type="OrthoDB" id="6437089at2759"/>
<dbReference type="Gene3D" id="3.30.420.10">
    <property type="entry name" value="Ribonuclease H-like superfamily/Ribonuclease H"/>
    <property type="match status" value="1"/>
</dbReference>
<comment type="caution">
    <text evidence="1">The sequence shown here is derived from an EMBL/GenBank/DDBJ whole genome shotgun (WGS) entry which is preliminary data.</text>
</comment>
<gene>
    <name evidence="1" type="ORF">NPIL_26071</name>
</gene>
<sequence>MITDGVKTTLVLAMQLLCHQQPMTKLIPMIATVLFNRLDSKIEKTWLLSHCTPRHCSRNYSYLHIYTDGSFLDFSQGAGASVFSDSFSFYLHDGTFTTHFDGVLEAYHVALQELAVRLDTSEIAVIFSDSISALHRLCPATRKVSVNIVARYS</sequence>
<organism evidence="1 2">
    <name type="scientific">Nephila pilipes</name>
    <name type="common">Giant wood spider</name>
    <name type="synonym">Nephila maculata</name>
    <dbReference type="NCBI Taxonomy" id="299642"/>
    <lineage>
        <taxon>Eukaryota</taxon>
        <taxon>Metazoa</taxon>
        <taxon>Ecdysozoa</taxon>
        <taxon>Arthropoda</taxon>
        <taxon>Chelicerata</taxon>
        <taxon>Arachnida</taxon>
        <taxon>Araneae</taxon>
        <taxon>Araneomorphae</taxon>
        <taxon>Entelegynae</taxon>
        <taxon>Araneoidea</taxon>
        <taxon>Nephilidae</taxon>
        <taxon>Nephila</taxon>
    </lineage>
</organism>
<dbReference type="GO" id="GO:0003676">
    <property type="term" value="F:nucleic acid binding"/>
    <property type="evidence" value="ECO:0007669"/>
    <property type="project" value="InterPro"/>
</dbReference>